<accession>A0A2A6RFA2</accession>
<name>A0A2A6RFA2_9CHLR</name>
<organism evidence="3 4">
    <name type="scientific">Candidatus Viridilinea mediisalina</name>
    <dbReference type="NCBI Taxonomy" id="2024553"/>
    <lineage>
        <taxon>Bacteria</taxon>
        <taxon>Bacillati</taxon>
        <taxon>Chloroflexota</taxon>
        <taxon>Chloroflexia</taxon>
        <taxon>Chloroflexales</taxon>
        <taxon>Chloroflexineae</taxon>
        <taxon>Oscillochloridaceae</taxon>
        <taxon>Candidatus Viridilinea</taxon>
    </lineage>
</organism>
<dbReference type="AlphaFoldDB" id="A0A2A6RFA2"/>
<dbReference type="InterPro" id="IPR000639">
    <property type="entry name" value="Epox_hydrolase-like"/>
</dbReference>
<dbReference type="InterPro" id="IPR029058">
    <property type="entry name" value="AB_hydrolase_fold"/>
</dbReference>
<dbReference type="EMBL" id="NQWI01000128">
    <property type="protein sequence ID" value="PDW01558.1"/>
    <property type="molecule type" value="Genomic_DNA"/>
</dbReference>
<dbReference type="InterPro" id="IPR050266">
    <property type="entry name" value="AB_hydrolase_sf"/>
</dbReference>
<protein>
    <submittedName>
        <fullName evidence="3">Alpha/beta hydrolase</fullName>
    </submittedName>
</protein>
<dbReference type="Pfam" id="PF00561">
    <property type="entry name" value="Abhydrolase_1"/>
    <property type="match status" value="1"/>
</dbReference>
<feature type="domain" description="AB hydrolase-1" evidence="2">
    <location>
        <begin position="38"/>
        <end position="268"/>
    </location>
</feature>
<evidence type="ECO:0000313" key="3">
    <source>
        <dbReference type="EMBL" id="PDW01558.1"/>
    </source>
</evidence>
<keyword evidence="4" id="KW-1185">Reference proteome</keyword>
<evidence type="ECO:0000313" key="4">
    <source>
        <dbReference type="Proteomes" id="UP000220527"/>
    </source>
</evidence>
<dbReference type="Gene3D" id="3.40.50.1820">
    <property type="entry name" value="alpha/beta hydrolase"/>
    <property type="match status" value="1"/>
</dbReference>
<evidence type="ECO:0000259" key="2">
    <source>
        <dbReference type="Pfam" id="PF00561"/>
    </source>
</evidence>
<evidence type="ECO:0000256" key="1">
    <source>
        <dbReference type="ARBA" id="ARBA00022801"/>
    </source>
</evidence>
<comment type="caution">
    <text evidence="3">The sequence shown here is derived from an EMBL/GenBank/DDBJ whole genome shotgun (WGS) entry which is preliminary data.</text>
</comment>
<dbReference type="PRINTS" id="PR00111">
    <property type="entry name" value="ABHYDROLASE"/>
</dbReference>
<keyword evidence="1 3" id="KW-0378">Hydrolase</keyword>
<reference evidence="4" key="1">
    <citation type="submission" date="2017-08" db="EMBL/GenBank/DDBJ databases">
        <authorList>
            <person name="Grouzdev D.S."/>
            <person name="Gaisin V.A."/>
            <person name="Rysina M.S."/>
            <person name="Gorlenko V.M."/>
        </authorList>
    </citation>
    <scope>NUCLEOTIDE SEQUENCE [LARGE SCALE GENOMIC DNA]</scope>
    <source>
        <strain evidence="4">Kir15-3F</strain>
    </source>
</reference>
<dbReference type="Proteomes" id="UP000220527">
    <property type="component" value="Unassembled WGS sequence"/>
</dbReference>
<dbReference type="RefSeq" id="WP_097645584.1">
    <property type="nucleotide sequence ID" value="NZ_NQWI01000128.1"/>
</dbReference>
<dbReference type="PRINTS" id="PR00412">
    <property type="entry name" value="EPOXHYDRLASE"/>
</dbReference>
<dbReference type="SUPFAM" id="SSF53474">
    <property type="entry name" value="alpha/beta-Hydrolases"/>
    <property type="match status" value="1"/>
</dbReference>
<proteinExistence type="predicted"/>
<gene>
    <name evidence="3" type="ORF">CJ255_18540</name>
</gene>
<sequence>MFRRSKQHAIAAPLAPIRVGYYAPLELSYLHAGDHGHPVVMLHGWGAFKELWWPTLRGLGRDYRCFALDLPGHGDSALGRAATLVALAQTVADFCDAFGLKPMTLMGHSMGGAVAAELALLRPDLVSHLVLVDAAVDAYRMPFYARTYMLPTFGWALLRVSQALGRAARPLSTQVPHEHGGGWLRPWLRRNAYLSIFEPEGLHRLYRSLFATRTGARLAHLSMPTLVISGQFDSLVPTAHSRRIARLIAGARYAEIPGALHNPMDERPVAFEQVVRSFLPQRDSFRALYRSEAFSAS</sequence>
<dbReference type="OrthoDB" id="9775557at2"/>
<dbReference type="PANTHER" id="PTHR43798">
    <property type="entry name" value="MONOACYLGLYCEROL LIPASE"/>
    <property type="match status" value="1"/>
</dbReference>
<dbReference type="PANTHER" id="PTHR43798:SF31">
    <property type="entry name" value="AB HYDROLASE SUPERFAMILY PROTEIN YCLE"/>
    <property type="match status" value="1"/>
</dbReference>
<dbReference type="InterPro" id="IPR000073">
    <property type="entry name" value="AB_hydrolase_1"/>
</dbReference>
<dbReference type="GO" id="GO:0016020">
    <property type="term" value="C:membrane"/>
    <property type="evidence" value="ECO:0007669"/>
    <property type="project" value="TreeGrafter"/>
</dbReference>
<dbReference type="GO" id="GO:0016787">
    <property type="term" value="F:hydrolase activity"/>
    <property type="evidence" value="ECO:0007669"/>
    <property type="project" value="UniProtKB-KW"/>
</dbReference>